<keyword evidence="2" id="KW-1185">Reference proteome</keyword>
<accession>A0A517E029</accession>
<name>A0A517E029_9FIRM</name>
<dbReference type="KEGG" id="sted:SPTER_44170"/>
<dbReference type="RefSeq" id="WP_144352295.1">
    <property type="nucleotide sequence ID" value="NZ_CP036259.1"/>
</dbReference>
<dbReference type="AlphaFoldDB" id="A0A517E029"/>
<organism evidence="1 2">
    <name type="scientific">Sporomusa termitida</name>
    <dbReference type="NCBI Taxonomy" id="2377"/>
    <lineage>
        <taxon>Bacteria</taxon>
        <taxon>Bacillati</taxon>
        <taxon>Bacillota</taxon>
        <taxon>Negativicutes</taxon>
        <taxon>Selenomonadales</taxon>
        <taxon>Sporomusaceae</taxon>
        <taxon>Sporomusa</taxon>
    </lineage>
</organism>
<gene>
    <name evidence="1" type="ORF">SPTER_44170</name>
</gene>
<dbReference type="EMBL" id="CP036259">
    <property type="protein sequence ID" value="QDR82964.1"/>
    <property type="molecule type" value="Genomic_DNA"/>
</dbReference>
<proteinExistence type="predicted"/>
<evidence type="ECO:0008006" key="3">
    <source>
        <dbReference type="Google" id="ProtNLM"/>
    </source>
</evidence>
<dbReference type="Proteomes" id="UP000320776">
    <property type="component" value="Chromosome"/>
</dbReference>
<dbReference type="OrthoDB" id="1688888at2"/>
<evidence type="ECO:0000313" key="1">
    <source>
        <dbReference type="EMBL" id="QDR82964.1"/>
    </source>
</evidence>
<sequence length="148" mass="17164">MSNRVYINSLRKLYHEGNLVPFIGAGLSVAFRVPDWGCLIRDMAIAMDINSKEELPLNTLLEFHLNKYEYWEAVDIFKKYLGRSEQDIQEYIVDKVNKSINLSIANAEHNYADLGNMNFTNYITTNYDHILNNFIKSNLIPVNLTDIK</sequence>
<protein>
    <recommendedName>
        <fullName evidence="3">SIR2-like domain-containing protein</fullName>
    </recommendedName>
</protein>
<evidence type="ECO:0000313" key="2">
    <source>
        <dbReference type="Proteomes" id="UP000320776"/>
    </source>
</evidence>
<reference evidence="1 2" key="1">
    <citation type="submission" date="2019-02" db="EMBL/GenBank/DDBJ databases">
        <title>Closed genome of Sporomusa termitida DSM 4440.</title>
        <authorList>
            <person name="Poehlein A."/>
            <person name="Daniel R."/>
        </authorList>
    </citation>
    <scope>NUCLEOTIDE SEQUENCE [LARGE SCALE GENOMIC DNA]</scope>
    <source>
        <strain evidence="1 2">DSM 4440</strain>
    </source>
</reference>